<gene>
    <name evidence="1" type="ORF">MILVUS5_LOCUS41425</name>
</gene>
<sequence length="1000" mass="112319">MRRECHPLLRGVRENSQYKHGFSAYEMDSLTSICEVVLPSLPMDIDAMKKLKKEDQHDVDDDISIKMSFFKISASQYPIPHEVVETILKRAVTEAVILIRVILWLLATRLGTLLICGLLCLSKEWPFINNFSSMSLDKREKIVQRGLNHKFLTPFRLTFAYIKVLCLFVFFSRVDENGDNPAWKAIGYVVSSGRILSGTMDEEGGSVSKPPLLTGPENYDYWKSRMEAFIKSIDSRTWKAVLRGWEPPMVLDKDGNKTDVKKPYDEWTKDEDDLALGNSKALYAIFNGVDANMFRLVKRCITAKHAWEILRKAHEGTSKVKLSKLQMLKTNFENLRMKEEETIHDIQLNVLDFANSFDALGKPILDEELVGKILRSLPKRFDMKVTAIEEAHDLSRLNLDELIGSLQTYEIGLNRRNEKKDKNLAFASKSVADDLQIESDGEESLAESMAMLGRQFNKLMKKLDQRPKPNGIFNNNKQSNFQKKTNEDERGVRCHECEGFGHIRTECPTFLKRQKKSLVVSWSDTDSEEEESAKFVNALSGVCISDSESCDDEITYEELAATYKDLHNRSIEVCKALEKQKKINGKLQAEKTKLLTNIENLNFKVEDQSSQIQQLQMEKSNLLGKIAKQGEEVIKLKADLDQVTKMAKMMSKGTDDLEEMLQKQNYGKPKPIGFEHEIAKIESALIIKDAVPVTTVRASKPKVQSSVEKKGKGKSVEKKKTPKVSDVISPSGNKSEKGTSKRNRRDYKSKFSLSMSDLVFESNVNTSEKATEVEPLNPKPVSKVVETIISTAGNPSQKNLGSDAEKRDLNSMPVETEMEDTPTEVETETANKSPTIAEMVAEKSTPVVTEEVVMTDVETSLNEQEEVETAEEEPVKEVAAEKDVETTDTTSESSDEETGTANEGTSDDEGDTQSEESNQSIPTDEQEVEADKPVEAEKEKEKDVVDVDNYVTTKTAEKSTSGITKRLRSCTGKAVPTASKTPAPRIKTKGVGPIKNWIMA</sequence>
<dbReference type="EMBL" id="CASHSV030000823">
    <property type="protein sequence ID" value="CAJ2679304.1"/>
    <property type="molecule type" value="Genomic_DNA"/>
</dbReference>
<reference evidence="1" key="1">
    <citation type="submission" date="2023-10" db="EMBL/GenBank/DDBJ databases">
        <authorList>
            <person name="Rodriguez Cubillos JULIANA M."/>
            <person name="De Vega J."/>
        </authorList>
    </citation>
    <scope>NUCLEOTIDE SEQUENCE</scope>
</reference>
<evidence type="ECO:0000313" key="2">
    <source>
        <dbReference type="Proteomes" id="UP001177021"/>
    </source>
</evidence>
<proteinExistence type="predicted"/>
<dbReference type="Proteomes" id="UP001177021">
    <property type="component" value="Unassembled WGS sequence"/>
</dbReference>
<evidence type="ECO:0000313" key="1">
    <source>
        <dbReference type="EMBL" id="CAJ2679304.1"/>
    </source>
</evidence>
<name>A0ACB0MEA3_TRIPR</name>
<comment type="caution">
    <text evidence="1">The sequence shown here is derived from an EMBL/GenBank/DDBJ whole genome shotgun (WGS) entry which is preliminary data.</text>
</comment>
<protein>
    <submittedName>
        <fullName evidence="1">Uncharacterized protein</fullName>
    </submittedName>
</protein>
<keyword evidence="2" id="KW-1185">Reference proteome</keyword>
<organism evidence="1 2">
    <name type="scientific">Trifolium pratense</name>
    <name type="common">Red clover</name>
    <dbReference type="NCBI Taxonomy" id="57577"/>
    <lineage>
        <taxon>Eukaryota</taxon>
        <taxon>Viridiplantae</taxon>
        <taxon>Streptophyta</taxon>
        <taxon>Embryophyta</taxon>
        <taxon>Tracheophyta</taxon>
        <taxon>Spermatophyta</taxon>
        <taxon>Magnoliopsida</taxon>
        <taxon>eudicotyledons</taxon>
        <taxon>Gunneridae</taxon>
        <taxon>Pentapetalae</taxon>
        <taxon>rosids</taxon>
        <taxon>fabids</taxon>
        <taxon>Fabales</taxon>
        <taxon>Fabaceae</taxon>
        <taxon>Papilionoideae</taxon>
        <taxon>50 kb inversion clade</taxon>
        <taxon>NPAAA clade</taxon>
        <taxon>Hologalegina</taxon>
        <taxon>IRL clade</taxon>
        <taxon>Trifolieae</taxon>
        <taxon>Trifolium</taxon>
    </lineage>
</organism>
<accession>A0ACB0MEA3</accession>